<dbReference type="InterPro" id="IPR006665">
    <property type="entry name" value="OmpA-like"/>
</dbReference>
<evidence type="ECO:0000259" key="6">
    <source>
        <dbReference type="PROSITE" id="PS51123"/>
    </source>
</evidence>
<dbReference type="RefSeq" id="WP_089887478.1">
    <property type="nucleotide sequence ID" value="NZ_CANMFH010000008.1"/>
</dbReference>
<dbReference type="Gene3D" id="3.40.1520.20">
    <property type="match status" value="2"/>
</dbReference>
<keyword evidence="3" id="KW-0998">Cell outer membrane</keyword>
<dbReference type="AlphaFoldDB" id="A0A1H3HH94"/>
<accession>A0A1H3HH94</accession>
<dbReference type="STRING" id="576131.SAMN05444486_101437"/>
<dbReference type="PANTHER" id="PTHR30329:SF21">
    <property type="entry name" value="LIPOPROTEIN YIAD-RELATED"/>
    <property type="match status" value="1"/>
</dbReference>
<dbReference type="PROSITE" id="PS51123">
    <property type="entry name" value="OMPA_2"/>
    <property type="match status" value="1"/>
</dbReference>
<dbReference type="OrthoDB" id="5525824at2"/>
<evidence type="ECO:0000313" key="7">
    <source>
        <dbReference type="EMBL" id="SDY14832.1"/>
    </source>
</evidence>
<dbReference type="InterPro" id="IPR036737">
    <property type="entry name" value="OmpA-like_sf"/>
</dbReference>
<evidence type="ECO:0000256" key="2">
    <source>
        <dbReference type="ARBA" id="ARBA00023136"/>
    </source>
</evidence>
<dbReference type="GeneID" id="78123242"/>
<dbReference type="Pfam" id="PF04972">
    <property type="entry name" value="BON"/>
    <property type="match status" value="1"/>
</dbReference>
<dbReference type="InterPro" id="IPR006664">
    <property type="entry name" value="OMP_bac"/>
</dbReference>
<dbReference type="Pfam" id="PF00691">
    <property type="entry name" value="OmpA"/>
    <property type="match status" value="1"/>
</dbReference>
<dbReference type="PANTHER" id="PTHR30329">
    <property type="entry name" value="STATOR ELEMENT OF FLAGELLAR MOTOR COMPLEX"/>
    <property type="match status" value="1"/>
</dbReference>
<dbReference type="Proteomes" id="UP000199026">
    <property type="component" value="Unassembled WGS sequence"/>
</dbReference>
<feature type="compositionally biased region" description="Acidic residues" evidence="5">
    <location>
        <begin position="625"/>
        <end position="639"/>
    </location>
</feature>
<dbReference type="Gene3D" id="3.30.1330.60">
    <property type="entry name" value="OmpA-like domain"/>
    <property type="match status" value="1"/>
</dbReference>
<evidence type="ECO:0000256" key="1">
    <source>
        <dbReference type="ARBA" id="ARBA00004442"/>
    </source>
</evidence>
<protein>
    <submittedName>
        <fullName evidence="7">OmpA-OmpF porin, OOP family</fullName>
    </submittedName>
</protein>
<comment type="subcellular location">
    <subcellularLocation>
        <location evidence="1">Cell outer membrane</location>
    </subcellularLocation>
</comment>
<dbReference type="EMBL" id="FNPR01000001">
    <property type="protein sequence ID" value="SDY14832.1"/>
    <property type="molecule type" value="Genomic_DNA"/>
</dbReference>
<evidence type="ECO:0000256" key="3">
    <source>
        <dbReference type="ARBA" id="ARBA00023237"/>
    </source>
</evidence>
<dbReference type="GO" id="GO:0009279">
    <property type="term" value="C:cell outer membrane"/>
    <property type="evidence" value="ECO:0007669"/>
    <property type="project" value="UniProtKB-SubCell"/>
</dbReference>
<evidence type="ECO:0000313" key="8">
    <source>
        <dbReference type="Proteomes" id="UP000199026"/>
    </source>
</evidence>
<dbReference type="InterPro" id="IPR050330">
    <property type="entry name" value="Bact_OuterMem_StrucFunc"/>
</dbReference>
<feature type="domain" description="OmpA-like" evidence="6">
    <location>
        <begin position="486"/>
        <end position="603"/>
    </location>
</feature>
<dbReference type="InterPro" id="IPR007055">
    <property type="entry name" value="BON_dom"/>
</dbReference>
<proteinExistence type="predicted"/>
<feature type="region of interest" description="Disordered" evidence="5">
    <location>
        <begin position="574"/>
        <end position="639"/>
    </location>
</feature>
<dbReference type="CDD" id="cd07185">
    <property type="entry name" value="OmpA_C-like"/>
    <property type="match status" value="1"/>
</dbReference>
<gene>
    <name evidence="7" type="ORF">SAMN05444486_101437</name>
</gene>
<keyword evidence="8" id="KW-1185">Reference proteome</keyword>
<sequence length="639" mass="68231">MRVSSILILAGTFASAALLSLIAARFAVTLVEETSEYSVRQSLDTKSLTWAEVYADGLQVVLTGTAPSEASRFLAISTAGTVVDAARVIDEMDVEALAALAAPRFSIEILRNEDEVSLIGLIPTGADRADLLQRLSRISNDDEIADLLESADYDIPDGWDNAVDFGLEALEALPRSKISIDALRVTITAMAESEERKLKVEARLKREVPSGLRVSFDISSPRPVITPFTLRFLQDEAGPRFDTCSAHTEEGRSKIVGAARKAGIEGDLDCRIGLGVPSPNWADAAAMSIAAIAELKGGSVTFSDADVTLISPPGTDQREFDRIVGALENSLPDVFALHAVLTPDPSDPSQGPAEFVATLSPEGLVQLNGRLNDEIVAQTAESFAIARFGSATVSNRARTDEALPGDWPLRVLSGLEALSLLSNGSARVTAEDITVTGNTGSKSARSDISKLLSDKLGEGSRFSVEVTYLEKLDPVASMLTPDECEAKIAEILKVRKITFEPGSDTVDATSLGTLDEISEVLGNCTELRMEIAGHTDSQGRETMNEALSKSRALAVLNALRDRRVATSSFTAEGYGETKPIASNDTEEGREANRRIEITLVRPEPIAETETTLESEEQTGASDTTDQADEEAATSEGQDQ</sequence>
<evidence type="ECO:0000256" key="4">
    <source>
        <dbReference type="PROSITE-ProRule" id="PRU00473"/>
    </source>
</evidence>
<feature type="compositionally biased region" description="Basic and acidic residues" evidence="5">
    <location>
        <begin position="586"/>
        <end position="596"/>
    </location>
</feature>
<dbReference type="SUPFAM" id="SSF103088">
    <property type="entry name" value="OmpA-like"/>
    <property type="match status" value="1"/>
</dbReference>
<evidence type="ECO:0000256" key="5">
    <source>
        <dbReference type="SAM" id="MobiDB-lite"/>
    </source>
</evidence>
<reference evidence="7 8" key="1">
    <citation type="submission" date="2016-10" db="EMBL/GenBank/DDBJ databases">
        <authorList>
            <person name="de Groot N.N."/>
        </authorList>
    </citation>
    <scope>NUCLEOTIDE SEQUENCE [LARGE SCALE GENOMIC DNA]</scope>
    <source>
        <strain evidence="7 8">DSM 24677</strain>
    </source>
</reference>
<organism evidence="7 8">
    <name type="scientific">Lentibacter algarum</name>
    <dbReference type="NCBI Taxonomy" id="576131"/>
    <lineage>
        <taxon>Bacteria</taxon>
        <taxon>Pseudomonadati</taxon>
        <taxon>Pseudomonadota</taxon>
        <taxon>Alphaproteobacteria</taxon>
        <taxon>Rhodobacterales</taxon>
        <taxon>Roseobacteraceae</taxon>
        <taxon>Lentibacter</taxon>
    </lineage>
</organism>
<dbReference type="PRINTS" id="PR01021">
    <property type="entry name" value="OMPADOMAIN"/>
</dbReference>
<keyword evidence="2 4" id="KW-0472">Membrane</keyword>
<name>A0A1H3HH94_9RHOB</name>